<feature type="transmembrane region" description="Helical" evidence="1">
    <location>
        <begin position="12"/>
        <end position="34"/>
    </location>
</feature>
<proteinExistence type="predicted"/>
<keyword evidence="1" id="KW-1133">Transmembrane helix</keyword>
<evidence type="ECO:0000256" key="1">
    <source>
        <dbReference type="SAM" id="Phobius"/>
    </source>
</evidence>
<dbReference type="EMBL" id="BK014901">
    <property type="protein sequence ID" value="DAD81402.1"/>
    <property type="molecule type" value="Genomic_DNA"/>
</dbReference>
<organism evidence="2">
    <name type="scientific">Podoviridae sp. ctqve24</name>
    <dbReference type="NCBI Taxonomy" id="2826580"/>
    <lineage>
        <taxon>Viruses</taxon>
        <taxon>Duplodnaviria</taxon>
        <taxon>Heunggongvirae</taxon>
        <taxon>Uroviricota</taxon>
        <taxon>Caudoviricetes</taxon>
    </lineage>
</organism>
<evidence type="ECO:0000313" key="2">
    <source>
        <dbReference type="EMBL" id="DAD81402.1"/>
    </source>
</evidence>
<keyword evidence="1" id="KW-0472">Membrane</keyword>
<sequence>MFRSHNNYLPQTVLYIIYYKTIWPVLWLCVIYFYQELL</sequence>
<keyword evidence="1" id="KW-0812">Transmembrane</keyword>
<protein>
    <submittedName>
        <fullName evidence="2">Uncharacterized protein</fullName>
    </submittedName>
</protein>
<name>A0A8S5MGN1_9CAUD</name>
<reference evidence="2" key="1">
    <citation type="journal article" date="2021" name="Proc. Natl. Acad. Sci. U.S.A.">
        <title>A Catalog of Tens of Thousands of Viruses from Human Metagenomes Reveals Hidden Associations with Chronic Diseases.</title>
        <authorList>
            <person name="Tisza M.J."/>
            <person name="Buck C.B."/>
        </authorList>
    </citation>
    <scope>NUCLEOTIDE SEQUENCE</scope>
    <source>
        <strain evidence="2">Ctqve24</strain>
    </source>
</reference>
<accession>A0A8S5MGN1</accession>